<proteinExistence type="predicted"/>
<dbReference type="OrthoDB" id="6429909at2759"/>
<evidence type="ECO:0000313" key="2">
    <source>
        <dbReference type="Proteomes" id="UP000759131"/>
    </source>
</evidence>
<gene>
    <name evidence="1" type="ORF">OSB1V03_LOCUS20790</name>
</gene>
<protein>
    <submittedName>
        <fullName evidence="1">Uncharacterized protein</fullName>
    </submittedName>
</protein>
<keyword evidence="2" id="KW-1185">Reference proteome</keyword>
<dbReference type="EMBL" id="OC890360">
    <property type="protein sequence ID" value="CAD7646043.1"/>
    <property type="molecule type" value="Genomic_DNA"/>
</dbReference>
<evidence type="ECO:0000313" key="1">
    <source>
        <dbReference type="EMBL" id="CAD7646043.1"/>
    </source>
</evidence>
<accession>A0A7R9LQJ9</accession>
<dbReference type="Proteomes" id="UP000759131">
    <property type="component" value="Unassembled WGS sequence"/>
</dbReference>
<organism evidence="1">
    <name type="scientific">Medioppia subpectinata</name>
    <dbReference type="NCBI Taxonomy" id="1979941"/>
    <lineage>
        <taxon>Eukaryota</taxon>
        <taxon>Metazoa</taxon>
        <taxon>Ecdysozoa</taxon>
        <taxon>Arthropoda</taxon>
        <taxon>Chelicerata</taxon>
        <taxon>Arachnida</taxon>
        <taxon>Acari</taxon>
        <taxon>Acariformes</taxon>
        <taxon>Sarcoptiformes</taxon>
        <taxon>Oribatida</taxon>
        <taxon>Brachypylina</taxon>
        <taxon>Oppioidea</taxon>
        <taxon>Oppiidae</taxon>
        <taxon>Medioppia</taxon>
    </lineage>
</organism>
<sequence>MVFLHRKGATTKPLLNYLRIKREVKEEAQLFHLVNAKFIESIVFGVSDITGVHTFNHYWTN</sequence>
<reference evidence="1" key="1">
    <citation type="submission" date="2020-11" db="EMBL/GenBank/DDBJ databases">
        <authorList>
            <person name="Tran Van P."/>
        </authorList>
    </citation>
    <scope>NUCLEOTIDE SEQUENCE</scope>
</reference>
<dbReference type="AlphaFoldDB" id="A0A7R9LQJ9"/>
<name>A0A7R9LQJ9_9ACAR</name>
<dbReference type="EMBL" id="CAJPIZ010035785">
    <property type="protein sequence ID" value="CAG2120844.1"/>
    <property type="molecule type" value="Genomic_DNA"/>
</dbReference>